<evidence type="ECO:0000313" key="1">
    <source>
        <dbReference type="EMBL" id="CAG8517355.1"/>
    </source>
</evidence>
<name>A0ACA9LA63_9GLOM</name>
<proteinExistence type="predicted"/>
<keyword evidence="2" id="KW-1185">Reference proteome</keyword>
<accession>A0ACA9LA63</accession>
<protein>
    <submittedName>
        <fullName evidence="1">2364_t:CDS:1</fullName>
    </submittedName>
</protein>
<gene>
    <name evidence="1" type="ORF">ACOLOM_LOCUS3495</name>
</gene>
<organism evidence="1 2">
    <name type="scientific">Acaulospora colombiana</name>
    <dbReference type="NCBI Taxonomy" id="27376"/>
    <lineage>
        <taxon>Eukaryota</taxon>
        <taxon>Fungi</taxon>
        <taxon>Fungi incertae sedis</taxon>
        <taxon>Mucoromycota</taxon>
        <taxon>Glomeromycotina</taxon>
        <taxon>Glomeromycetes</taxon>
        <taxon>Diversisporales</taxon>
        <taxon>Acaulosporaceae</taxon>
        <taxon>Acaulospora</taxon>
    </lineage>
</organism>
<evidence type="ECO:0000313" key="2">
    <source>
        <dbReference type="Proteomes" id="UP000789525"/>
    </source>
</evidence>
<reference evidence="1" key="1">
    <citation type="submission" date="2021-06" db="EMBL/GenBank/DDBJ databases">
        <authorList>
            <person name="Kallberg Y."/>
            <person name="Tangrot J."/>
            <person name="Rosling A."/>
        </authorList>
    </citation>
    <scope>NUCLEOTIDE SEQUENCE</scope>
    <source>
        <strain evidence="1">CL356</strain>
    </source>
</reference>
<dbReference type="EMBL" id="CAJVPT010005194">
    <property type="protein sequence ID" value="CAG8517355.1"/>
    <property type="molecule type" value="Genomic_DNA"/>
</dbReference>
<dbReference type="Proteomes" id="UP000789525">
    <property type="component" value="Unassembled WGS sequence"/>
</dbReference>
<comment type="caution">
    <text evidence="1">The sequence shown here is derived from an EMBL/GenBank/DDBJ whole genome shotgun (WGS) entry which is preliminary data.</text>
</comment>
<sequence length="255" mass="27675">MKTQISKTVDSVGAVEMEHRISDSASDYKDSQMGNEYDATTNREKVLGTLSGMSMNINNMIGSAIFSATGDIWFLTGSGGMTLLLYVIGFVYSLVGSFIYVELDSSIPESDTLDEMKDPEKRLKISNPISVLVVGVLYILAVLSIIVVVDPSAGHEDAYNQVISTQLGNEIGLGGLVSVLIAVSSIGAVGSMVWSGSRIVAAAATKDYIPFFSPKLREFHEKFNTPFNALIFQWIYCSVIVLFFPSNNPTMHSQT</sequence>